<reference evidence="3 4" key="1">
    <citation type="submission" date="2010-07" db="EMBL/GenBank/DDBJ databases">
        <authorList>
            <person name="Sid Ahmed O."/>
        </authorList>
    </citation>
    <scope>NUCLEOTIDE SEQUENCE [LARGE SCALE GENOMIC DNA]</scope>
    <source>
        <strain evidence="3 4">TX4248</strain>
    </source>
</reference>
<comment type="caution">
    <text evidence="3">The sequence shown here is derived from an EMBL/GenBank/DDBJ whole genome shotgun (WGS) entry which is preliminary data.</text>
</comment>
<dbReference type="GeneID" id="60893064"/>
<keyword evidence="2" id="KW-0472">Membrane</keyword>
<feature type="coiled-coil region" evidence="1">
    <location>
        <begin position="29"/>
        <end position="59"/>
    </location>
</feature>
<organism evidence="3 4">
    <name type="scientific">Enterococcus faecalis TX4248</name>
    <dbReference type="NCBI Taxonomy" id="749495"/>
    <lineage>
        <taxon>Bacteria</taxon>
        <taxon>Bacillati</taxon>
        <taxon>Bacillota</taxon>
        <taxon>Bacilli</taxon>
        <taxon>Lactobacillales</taxon>
        <taxon>Enterococcaceae</taxon>
        <taxon>Enterococcus</taxon>
    </lineage>
</organism>
<evidence type="ECO:0000256" key="1">
    <source>
        <dbReference type="SAM" id="Coils"/>
    </source>
</evidence>
<evidence type="ECO:0000256" key="2">
    <source>
        <dbReference type="SAM" id="Phobius"/>
    </source>
</evidence>
<keyword evidence="2" id="KW-0812">Transmembrane</keyword>
<dbReference type="AlphaFoldDB" id="A0A125W5U2"/>
<accession>A0A125W5U2</accession>
<evidence type="ECO:0000313" key="3">
    <source>
        <dbReference type="EMBL" id="EFM82536.1"/>
    </source>
</evidence>
<keyword evidence="2" id="KW-1133">Transmembrane helix</keyword>
<evidence type="ECO:0000313" key="4">
    <source>
        <dbReference type="Proteomes" id="UP000004846"/>
    </source>
</evidence>
<dbReference type="RefSeq" id="WP_002355635.1">
    <property type="nucleotide sequence ID" value="NZ_GL454461.1"/>
</dbReference>
<proteinExistence type="predicted"/>
<sequence length="172" mass="20047">MFVFIAGMVGVIVGALIVTASAALHSSYKERKEVRYRELEHLVKEIESLNLLNKKVKEILQKRELYIDRSIEYLSMDDCFISIDDFIYLESFSAQNNFYLPTYLIEEFFKKIAHRKVILTASEVAEMGGHTYKGGRVILENFSDEILAIIEDKKRKMQRLSNEPLHYFKAIK</sequence>
<protein>
    <submittedName>
        <fullName evidence="3">Uncharacterized protein</fullName>
    </submittedName>
</protein>
<keyword evidence="1" id="KW-0175">Coiled coil</keyword>
<gene>
    <name evidence="3" type="ORF">HMPREF9498_01951</name>
</gene>
<name>A0A125W5U2_ENTFL</name>
<dbReference type="Proteomes" id="UP000004846">
    <property type="component" value="Unassembled WGS sequence"/>
</dbReference>
<dbReference type="HOGENOM" id="CLU_1554551_0_0_9"/>
<dbReference type="EMBL" id="AEBR01000063">
    <property type="protein sequence ID" value="EFM82536.1"/>
    <property type="molecule type" value="Genomic_DNA"/>
</dbReference>
<feature type="transmembrane region" description="Helical" evidence="2">
    <location>
        <begin position="6"/>
        <end position="28"/>
    </location>
</feature>